<accession>A0A3D8K781</accession>
<dbReference type="OrthoDB" id="8926609at2"/>
<reference evidence="1 2" key="1">
    <citation type="submission" date="2018-08" db="EMBL/GenBank/DDBJ databases">
        <title>Paraburkholderia sp. DHOM06 isolated from forest soil.</title>
        <authorList>
            <person name="Gao Z.-H."/>
            <person name="Qiu L.-H."/>
        </authorList>
    </citation>
    <scope>NUCLEOTIDE SEQUENCE [LARGE SCALE GENOMIC DNA]</scope>
    <source>
        <strain evidence="1 2">DHOM06</strain>
    </source>
</reference>
<dbReference type="AlphaFoldDB" id="A0A3D8K781"/>
<proteinExistence type="predicted"/>
<name>A0A3D8K781_9BURK</name>
<dbReference type="EMBL" id="QRGA01000001">
    <property type="protein sequence ID" value="RDV00933.1"/>
    <property type="molecule type" value="Genomic_DNA"/>
</dbReference>
<organism evidence="1 2">
    <name type="scientific">Trinickia dinghuensis</name>
    <dbReference type="NCBI Taxonomy" id="2291023"/>
    <lineage>
        <taxon>Bacteria</taxon>
        <taxon>Pseudomonadati</taxon>
        <taxon>Pseudomonadota</taxon>
        <taxon>Betaproteobacteria</taxon>
        <taxon>Burkholderiales</taxon>
        <taxon>Burkholderiaceae</taxon>
        <taxon>Trinickia</taxon>
    </lineage>
</organism>
<protein>
    <submittedName>
        <fullName evidence="1">Uncharacterized protein</fullName>
    </submittedName>
</protein>
<gene>
    <name evidence="1" type="ORF">DWV00_01060</name>
</gene>
<sequence length="78" mass="8809">MSGGSKSLRGLVTDWFGNGENLRVTRPDRSRKMPWRAVRIEVARSSGMLAIVFFRHDDGSWCVYPPSTVQPATNWVLT</sequence>
<comment type="caution">
    <text evidence="1">The sequence shown here is derived from an EMBL/GenBank/DDBJ whole genome shotgun (WGS) entry which is preliminary data.</text>
</comment>
<dbReference type="Proteomes" id="UP000256838">
    <property type="component" value="Unassembled WGS sequence"/>
</dbReference>
<evidence type="ECO:0000313" key="2">
    <source>
        <dbReference type="Proteomes" id="UP000256838"/>
    </source>
</evidence>
<evidence type="ECO:0000313" key="1">
    <source>
        <dbReference type="EMBL" id="RDV00933.1"/>
    </source>
</evidence>
<keyword evidence="2" id="KW-1185">Reference proteome</keyword>